<dbReference type="AlphaFoldDB" id="A0A5E4SB08"/>
<evidence type="ECO:0000313" key="2">
    <source>
        <dbReference type="Proteomes" id="UP000333828"/>
    </source>
</evidence>
<accession>A0A5E4SB08</accession>
<reference evidence="1 2" key="1">
    <citation type="submission" date="2019-08" db="EMBL/GenBank/DDBJ databases">
        <authorList>
            <person name="Peeters C."/>
        </authorList>
    </citation>
    <scope>NUCLEOTIDE SEQUENCE [LARGE SCALE GENOMIC DNA]</scope>
    <source>
        <strain evidence="1 2">LMG 31115</strain>
    </source>
</reference>
<keyword evidence="2" id="KW-1185">Reference proteome</keyword>
<evidence type="ECO:0000313" key="1">
    <source>
        <dbReference type="EMBL" id="VVD72012.1"/>
    </source>
</evidence>
<proteinExistence type="predicted"/>
<organism evidence="1 2">
    <name type="scientific">Pandoraea iniqua</name>
    <dbReference type="NCBI Taxonomy" id="2508288"/>
    <lineage>
        <taxon>Bacteria</taxon>
        <taxon>Pseudomonadati</taxon>
        <taxon>Pseudomonadota</taxon>
        <taxon>Betaproteobacteria</taxon>
        <taxon>Burkholderiales</taxon>
        <taxon>Burkholderiaceae</taxon>
        <taxon>Pandoraea</taxon>
    </lineage>
</organism>
<name>A0A5E4SB08_9BURK</name>
<dbReference type="PANTHER" id="PTHR42815:SF2">
    <property type="entry name" value="FAD-BINDING, PUTATIVE (AFU_ORTHOLOGUE AFUA_6G07600)-RELATED"/>
    <property type="match status" value="1"/>
</dbReference>
<dbReference type="Proteomes" id="UP000333828">
    <property type="component" value="Unassembled WGS sequence"/>
</dbReference>
<sequence>MNDIRHPRVDWENLLPLPVPMLSPDSPFHAGEAVVQTLAGSREAMAEVGPKVIRTAMPEQHRQFFPQLPFLVVGGLDDAAQPWATLLSGTPGFVHSPDPTVLRVDALPPPTDPLYGTMTPGAPVGVLGLEPSTRRRNRINGPVIESDAQGFAVRVAQSFGNCPQYIRKREITPEAHAAPPEAEAPQTALDDDAQWQIASAETFFVASFYAGESATARSAGADVSHRGGKPGFVRVDDAHTLTWPDFRGNSFFNTLGNLLVNPRVGLLFVDFASGNFLHVAGDAEILWHDETQSGFVGALRLVRVHVREVRRVRGALPVAWRDGETSPSVERTGDWQTA</sequence>
<dbReference type="InterPro" id="IPR012349">
    <property type="entry name" value="Split_barrel_FMN-bd"/>
</dbReference>
<gene>
    <name evidence="1" type="ORF">PIN31115_00652</name>
</gene>
<protein>
    <submittedName>
        <fullName evidence="1">Pyridoxamine 5'-phosphate oxidase</fullName>
    </submittedName>
</protein>
<dbReference type="Gene3D" id="2.30.110.10">
    <property type="entry name" value="Electron Transport, Fmn-binding Protein, Chain A"/>
    <property type="match status" value="1"/>
</dbReference>
<dbReference type="PANTHER" id="PTHR42815">
    <property type="entry name" value="FAD-BINDING, PUTATIVE (AFU_ORTHOLOGUE AFUA_6G07600)-RELATED"/>
    <property type="match status" value="1"/>
</dbReference>
<dbReference type="SUPFAM" id="SSF50475">
    <property type="entry name" value="FMN-binding split barrel"/>
    <property type="match status" value="1"/>
</dbReference>
<dbReference type="EMBL" id="CABPSI010000001">
    <property type="protein sequence ID" value="VVD72012.1"/>
    <property type="molecule type" value="Genomic_DNA"/>
</dbReference>